<sequence>MPHLSRPTLLALCLTLGLSPLGISRAEDAKQATDEKPATAPVVRQAANERSQDEANGLVRQLPESERQELKAGDETFLALWLPANTADAQGAVILIPGDGESADWPVAISPLRRKLPDAGWQTLAITLPDPQSTAPIPRPKESPDKASADIDASAADSASKPEVKGSQGSATPTPESTAETGSAEPAQASPETPPPPTDPVELRKAHAERVLSRVQAAVELAQQHKPRTIVLLGHGTGAYWATRYLGERAPADIKNLLLVAPEMPRDFKPSLDETVPLLNLATGDFYYKDKATDVAAAKLRLQASKRQKAPNYVQIGMNALPADLGTEQEQLYRRIRGWLSMHLEPIEQP</sequence>
<name>A0A6G6IQ88_PSENT</name>
<evidence type="ECO:0000256" key="1">
    <source>
        <dbReference type="SAM" id="MobiDB-lite"/>
    </source>
</evidence>
<dbReference type="GO" id="GO:0016787">
    <property type="term" value="F:hydrolase activity"/>
    <property type="evidence" value="ECO:0007669"/>
    <property type="project" value="UniProtKB-KW"/>
</dbReference>
<accession>A0A6G6IQ88</accession>
<evidence type="ECO:0000313" key="5">
    <source>
        <dbReference type="Proteomes" id="UP000608450"/>
    </source>
</evidence>
<feature type="region of interest" description="Disordered" evidence="1">
    <location>
        <begin position="28"/>
        <end position="66"/>
    </location>
</feature>
<keyword evidence="2" id="KW-0378">Hydrolase</keyword>
<dbReference type="Gene3D" id="3.40.50.1820">
    <property type="entry name" value="alpha/beta hydrolase"/>
    <property type="match status" value="1"/>
</dbReference>
<dbReference type="Pfam" id="PF12048">
    <property type="entry name" value="DUF3530"/>
    <property type="match status" value="1"/>
</dbReference>
<dbReference type="SUPFAM" id="SSF53474">
    <property type="entry name" value="alpha/beta-Hydrolases"/>
    <property type="match status" value="1"/>
</dbReference>
<dbReference type="Proteomes" id="UP000608450">
    <property type="component" value="Unassembled WGS sequence"/>
</dbReference>
<reference evidence="3 4" key="1">
    <citation type="submission" date="2020-02" db="EMBL/GenBank/DDBJ databases">
        <title>Integrative conjugative elements (ICEs) and plasmids drive adaptation of Pseudomonas nitroreducens strain HBP1 to wastewater environment.</title>
        <authorList>
            <person name="Sentchilo V."/>
            <person name="Carraro N."/>
            <person name="Bertelli C."/>
            <person name="van der Meer J.R."/>
        </authorList>
    </citation>
    <scope>NUCLEOTIDE SEQUENCE [LARGE SCALE GENOMIC DNA]</scope>
    <source>
        <strain evidence="3 4">HBP1</strain>
    </source>
</reference>
<proteinExistence type="predicted"/>
<dbReference type="EMBL" id="CP049140">
    <property type="protein sequence ID" value="QIE85305.1"/>
    <property type="molecule type" value="Genomic_DNA"/>
</dbReference>
<feature type="region of interest" description="Disordered" evidence="1">
    <location>
        <begin position="127"/>
        <end position="203"/>
    </location>
</feature>
<dbReference type="EMBL" id="JADTFC010000026">
    <property type="protein sequence ID" value="MBG6288262.1"/>
    <property type="molecule type" value="Genomic_DNA"/>
</dbReference>
<dbReference type="InterPro" id="IPR029058">
    <property type="entry name" value="AB_hydrolase_fold"/>
</dbReference>
<dbReference type="Proteomes" id="UP000501063">
    <property type="component" value="Chromosome"/>
</dbReference>
<dbReference type="RefSeq" id="WP_024763599.1">
    <property type="nucleotide sequence ID" value="NZ_CP049140.1"/>
</dbReference>
<feature type="compositionally biased region" description="Low complexity" evidence="1">
    <location>
        <begin position="150"/>
        <end position="161"/>
    </location>
</feature>
<feature type="compositionally biased region" description="Basic and acidic residues" evidence="1">
    <location>
        <begin position="139"/>
        <end position="149"/>
    </location>
</feature>
<feature type="compositionally biased region" description="Basic and acidic residues" evidence="1">
    <location>
        <begin position="28"/>
        <end position="37"/>
    </location>
</feature>
<feature type="compositionally biased region" description="Polar residues" evidence="1">
    <location>
        <begin position="167"/>
        <end position="181"/>
    </location>
</feature>
<organism evidence="3 4">
    <name type="scientific">Pseudomonas nitroreducens</name>
    <dbReference type="NCBI Taxonomy" id="46680"/>
    <lineage>
        <taxon>Bacteria</taxon>
        <taxon>Pseudomonadati</taxon>
        <taxon>Pseudomonadota</taxon>
        <taxon>Gammaproteobacteria</taxon>
        <taxon>Pseudomonadales</taxon>
        <taxon>Pseudomonadaceae</taxon>
        <taxon>Pseudomonas</taxon>
    </lineage>
</organism>
<dbReference type="AlphaFoldDB" id="A0A6G6IQ88"/>
<keyword evidence="5" id="KW-1185">Reference proteome</keyword>
<gene>
    <name evidence="3" type="ORF">G5B91_03070</name>
    <name evidence="2" type="ORF">I5I61_12460</name>
</gene>
<dbReference type="KEGG" id="pnt:G5B91_03070"/>
<evidence type="ECO:0000313" key="3">
    <source>
        <dbReference type="EMBL" id="QIE85305.1"/>
    </source>
</evidence>
<reference evidence="2 5" key="2">
    <citation type="submission" date="2020-11" db="EMBL/GenBank/DDBJ databases">
        <title>Enhanced detection system for hospital associated transmission using whole genome sequencing surveillance.</title>
        <authorList>
            <person name="Harrison L.H."/>
            <person name="Van Tyne D."/>
            <person name="Marsh J.W."/>
            <person name="Griffith M.P."/>
            <person name="Snyder D.J."/>
            <person name="Cooper V.S."/>
            <person name="Mustapha M."/>
        </authorList>
    </citation>
    <scope>NUCLEOTIDE SEQUENCE [LARGE SCALE GENOMIC DNA]</scope>
    <source>
        <strain evidence="2 5">PSA00705</strain>
    </source>
</reference>
<evidence type="ECO:0000313" key="2">
    <source>
        <dbReference type="EMBL" id="MBG6288262.1"/>
    </source>
</evidence>
<protein>
    <submittedName>
        <fullName evidence="2">Alpha/beta hydrolase family protein</fullName>
    </submittedName>
    <submittedName>
        <fullName evidence="3">DUF3530 family protein</fullName>
    </submittedName>
</protein>
<dbReference type="InterPro" id="IPR022529">
    <property type="entry name" value="DUF3530"/>
</dbReference>
<evidence type="ECO:0000313" key="4">
    <source>
        <dbReference type="Proteomes" id="UP000501063"/>
    </source>
</evidence>